<feature type="region of interest" description="Disordered" evidence="1">
    <location>
        <begin position="266"/>
        <end position="302"/>
    </location>
</feature>
<comment type="caution">
    <text evidence="2">The sequence shown here is derived from an EMBL/GenBank/DDBJ whole genome shotgun (WGS) entry which is preliminary data.</text>
</comment>
<dbReference type="STRING" id="133385.A0A2T9YND7"/>
<gene>
    <name evidence="2" type="ORF">BB561_002973</name>
</gene>
<evidence type="ECO:0000313" key="2">
    <source>
        <dbReference type="EMBL" id="PVU93875.1"/>
    </source>
</evidence>
<reference evidence="2 3" key="1">
    <citation type="journal article" date="2018" name="MBio">
        <title>Comparative Genomics Reveals the Core Gene Toolbox for the Fungus-Insect Symbiosis.</title>
        <authorList>
            <person name="Wang Y."/>
            <person name="Stata M."/>
            <person name="Wang W."/>
            <person name="Stajich J.E."/>
            <person name="White M.M."/>
            <person name="Moncalvo J.M."/>
        </authorList>
    </citation>
    <scope>NUCLEOTIDE SEQUENCE [LARGE SCALE GENOMIC DNA]</scope>
    <source>
        <strain evidence="2 3">SWE-8-4</strain>
    </source>
</reference>
<keyword evidence="3" id="KW-1185">Reference proteome</keyword>
<accession>A0A2T9YND7</accession>
<dbReference type="OrthoDB" id="10347745at2759"/>
<sequence>MGQETLNHIKELAEKVNQLLRERDLTVYPELIEALPSIEEDFFRSPLTDEERKSALYSCPKTSSMNYNPPPLNDSASSAVKKTDSALYGIQLELAHATRSIDFYAHRRIQDNPTLDTAEDPKTMFASTMRALLSDIAATVTQTRLDNIHREMGLPSKPQQLIPLNTKPLMDQEMLDALVASKKPAPRRQRVQPFCKRQQNSVPRDAVSSSTATAHSTNAATTPDTTSSHQDRQRAPNYVQIGVGKAHRQPMGQNIVEKGYKIPFMNPASITSPEEVKKKTDKGGQQGSDAGSGIPPVEKSYRGSTTAKAGILQPTLHNSQEDWRPPTRLRLAATKYSCGRAEFQDEDTIHHLPDDPPKRLPYVLGSSGCIYTHSDLQELQKISSVSMEWPNLSVSGPSFWPISQPPDLYRGTPPSSRMRQVKENTSLSIPGRSTYTGRNQGAVFNQYTLNLLQTCGAWIQNQRRKIIDLPISINNASWDGNQHQGNVTKSAFIQDSGPASRSQQITEGWPDDIDMSSEFHREGSVHVSSAASRATYAAPSTRTQEAVPVKVKIMGINSVSDRSSNPEPTLLEESADIMERAIIPA</sequence>
<evidence type="ECO:0000313" key="3">
    <source>
        <dbReference type="Proteomes" id="UP000245383"/>
    </source>
</evidence>
<dbReference type="PANTHER" id="PTHR33066">
    <property type="entry name" value="INTEGRASE_SAM-LIKE_N DOMAIN-CONTAINING PROTEIN"/>
    <property type="match status" value="1"/>
</dbReference>
<proteinExistence type="predicted"/>
<organism evidence="2 3">
    <name type="scientific">Smittium simulii</name>
    <dbReference type="NCBI Taxonomy" id="133385"/>
    <lineage>
        <taxon>Eukaryota</taxon>
        <taxon>Fungi</taxon>
        <taxon>Fungi incertae sedis</taxon>
        <taxon>Zoopagomycota</taxon>
        <taxon>Kickxellomycotina</taxon>
        <taxon>Harpellomycetes</taxon>
        <taxon>Harpellales</taxon>
        <taxon>Legeriomycetaceae</taxon>
        <taxon>Smittium</taxon>
    </lineage>
</organism>
<feature type="region of interest" description="Disordered" evidence="1">
    <location>
        <begin position="59"/>
        <end position="78"/>
    </location>
</feature>
<dbReference type="PANTHER" id="PTHR33066:SF2">
    <property type="entry name" value="FILAGGRIN-2-LIKE"/>
    <property type="match status" value="1"/>
</dbReference>
<dbReference type="AlphaFoldDB" id="A0A2T9YND7"/>
<dbReference type="Proteomes" id="UP000245383">
    <property type="component" value="Unassembled WGS sequence"/>
</dbReference>
<feature type="compositionally biased region" description="Low complexity" evidence="1">
    <location>
        <begin position="206"/>
        <end position="222"/>
    </location>
</feature>
<evidence type="ECO:0000256" key="1">
    <source>
        <dbReference type="SAM" id="MobiDB-lite"/>
    </source>
</evidence>
<protein>
    <submittedName>
        <fullName evidence="2">Uncharacterized protein</fullName>
    </submittedName>
</protein>
<dbReference type="EMBL" id="MBFR01000110">
    <property type="protein sequence ID" value="PVU93875.1"/>
    <property type="molecule type" value="Genomic_DNA"/>
</dbReference>
<name>A0A2T9YND7_9FUNG</name>
<feature type="region of interest" description="Disordered" evidence="1">
    <location>
        <begin position="181"/>
        <end position="234"/>
    </location>
</feature>